<feature type="transmembrane region" description="Helical" evidence="2">
    <location>
        <begin position="33"/>
        <end position="50"/>
    </location>
</feature>
<keyword evidence="5" id="KW-1185">Reference proteome</keyword>
<dbReference type="OrthoDB" id="498204at2759"/>
<dbReference type="GO" id="GO:0042147">
    <property type="term" value="P:retrograde transport, endosome to Golgi"/>
    <property type="evidence" value="ECO:0007669"/>
    <property type="project" value="TreeGrafter"/>
</dbReference>
<accession>A0A1E3PQP0</accession>
<dbReference type="PANTHER" id="PTHR13847">
    <property type="entry name" value="SARCOSINE DEHYDROGENASE-RELATED"/>
    <property type="match status" value="1"/>
</dbReference>
<evidence type="ECO:0000259" key="3">
    <source>
        <dbReference type="Pfam" id="PF01266"/>
    </source>
</evidence>
<protein>
    <submittedName>
        <fullName evidence="4">Nucleotide-binding domain-containing protein</fullName>
    </submittedName>
</protein>
<reference evidence="4 5" key="1">
    <citation type="journal article" date="2016" name="Proc. Natl. Acad. Sci. U.S.A.">
        <title>Comparative genomics of biotechnologically important yeasts.</title>
        <authorList>
            <person name="Riley R."/>
            <person name="Haridas S."/>
            <person name="Wolfe K.H."/>
            <person name="Lopes M.R."/>
            <person name="Hittinger C.T."/>
            <person name="Goeker M."/>
            <person name="Salamov A.A."/>
            <person name="Wisecaver J.H."/>
            <person name="Long T.M."/>
            <person name="Calvey C.H."/>
            <person name="Aerts A.L."/>
            <person name="Barry K.W."/>
            <person name="Choi C."/>
            <person name="Clum A."/>
            <person name="Coughlan A.Y."/>
            <person name="Deshpande S."/>
            <person name="Douglass A.P."/>
            <person name="Hanson S.J."/>
            <person name="Klenk H.-P."/>
            <person name="LaButti K.M."/>
            <person name="Lapidus A."/>
            <person name="Lindquist E.A."/>
            <person name="Lipzen A.M."/>
            <person name="Meier-Kolthoff J.P."/>
            <person name="Ohm R.A."/>
            <person name="Otillar R.P."/>
            <person name="Pangilinan J.L."/>
            <person name="Peng Y."/>
            <person name="Rokas A."/>
            <person name="Rosa C.A."/>
            <person name="Scheuner C."/>
            <person name="Sibirny A.A."/>
            <person name="Slot J.C."/>
            <person name="Stielow J.B."/>
            <person name="Sun H."/>
            <person name="Kurtzman C.P."/>
            <person name="Blackwell M."/>
            <person name="Grigoriev I.V."/>
            <person name="Jeffries T.W."/>
        </authorList>
    </citation>
    <scope>NUCLEOTIDE SEQUENCE [LARGE SCALE GENOMIC DNA]</scope>
    <source>
        <strain evidence="4 5">DSM 6958</strain>
    </source>
</reference>
<keyword evidence="2" id="KW-0472">Membrane</keyword>
<dbReference type="EMBL" id="KV454406">
    <property type="protein sequence ID" value="ODQ67731.1"/>
    <property type="molecule type" value="Genomic_DNA"/>
</dbReference>
<dbReference type="SUPFAM" id="SSF51971">
    <property type="entry name" value="Nucleotide-binding domain"/>
    <property type="match status" value="1"/>
</dbReference>
<sequence length="419" mass="46425">MASTNPSSLPLPTPPTEKVYTDHKTQKSSKKQIIIIGAGIIGVCTAFYLTRLPSYDPSKYHITIIESRHPASGTTAKAAGLVVQWAFPRDIVPLSFRLHTELSDEFDGPTNWDYRPLTALSLEGGLPQLSEYDRYASSKTEKVLPEDLNWVRRDIIQNWYKLGSEDDSFLVNPYKLTHCLLDHILARDDVSLVLGHVVEINKLAPLTGNEDKFIAESVTYIPTGYGSRSDPESRKIRKILYGDKIIVTTGPWVGSLVNNCPVVGLQTRSMIVSQPEAPESKLSAYGLYTDFKIKHTHLISPEFYSRKSDIYIFGESVRVHHIGIHDYCRQVIPSSIMEQTKVLRTLDGHIPVINSAACEHLGPFIGCTNTTNLYLAAGHGCWGITNGPATGLLLAEIVLEGNAKSADITDLDPKLYFST</sequence>
<dbReference type="STRING" id="857566.A0A1E3PQP0"/>
<gene>
    <name evidence="4" type="ORF">NADFUDRAFT_68134</name>
</gene>
<evidence type="ECO:0000313" key="4">
    <source>
        <dbReference type="EMBL" id="ODQ67731.1"/>
    </source>
</evidence>
<dbReference type="InterPro" id="IPR036188">
    <property type="entry name" value="FAD/NAD-bd_sf"/>
</dbReference>
<dbReference type="GO" id="GO:0005829">
    <property type="term" value="C:cytosol"/>
    <property type="evidence" value="ECO:0007669"/>
    <property type="project" value="GOC"/>
</dbReference>
<keyword evidence="2" id="KW-0812">Transmembrane</keyword>
<evidence type="ECO:0000256" key="2">
    <source>
        <dbReference type="SAM" id="Phobius"/>
    </source>
</evidence>
<evidence type="ECO:0000256" key="1">
    <source>
        <dbReference type="SAM" id="MobiDB-lite"/>
    </source>
</evidence>
<dbReference type="Proteomes" id="UP000095009">
    <property type="component" value="Unassembled WGS sequence"/>
</dbReference>
<dbReference type="GO" id="GO:0005770">
    <property type="term" value="C:late endosome"/>
    <property type="evidence" value="ECO:0007669"/>
    <property type="project" value="TreeGrafter"/>
</dbReference>
<organism evidence="4 5">
    <name type="scientific">Nadsonia fulvescens var. elongata DSM 6958</name>
    <dbReference type="NCBI Taxonomy" id="857566"/>
    <lineage>
        <taxon>Eukaryota</taxon>
        <taxon>Fungi</taxon>
        <taxon>Dikarya</taxon>
        <taxon>Ascomycota</taxon>
        <taxon>Saccharomycotina</taxon>
        <taxon>Dipodascomycetes</taxon>
        <taxon>Dipodascales</taxon>
        <taxon>Dipodascales incertae sedis</taxon>
        <taxon>Nadsonia</taxon>
    </lineage>
</organism>
<dbReference type="Gene3D" id="3.50.50.60">
    <property type="entry name" value="FAD/NAD(P)-binding domain"/>
    <property type="match status" value="2"/>
</dbReference>
<proteinExistence type="predicted"/>
<evidence type="ECO:0000313" key="5">
    <source>
        <dbReference type="Proteomes" id="UP000095009"/>
    </source>
</evidence>
<dbReference type="AlphaFoldDB" id="A0A1E3PQP0"/>
<feature type="domain" description="FAD dependent oxidoreductase" evidence="3">
    <location>
        <begin position="33"/>
        <end position="396"/>
    </location>
</feature>
<dbReference type="PANTHER" id="PTHR13847:SF150">
    <property type="entry name" value="OXIDOREDUCTASE TDA3-RELATED"/>
    <property type="match status" value="1"/>
</dbReference>
<dbReference type="Pfam" id="PF01266">
    <property type="entry name" value="DAO"/>
    <property type="match status" value="1"/>
</dbReference>
<name>A0A1E3PQP0_9ASCO</name>
<dbReference type="InterPro" id="IPR006076">
    <property type="entry name" value="FAD-dep_OxRdtase"/>
</dbReference>
<keyword evidence="2" id="KW-1133">Transmembrane helix</keyword>
<feature type="region of interest" description="Disordered" evidence="1">
    <location>
        <begin position="1"/>
        <end position="24"/>
    </location>
</feature>